<protein>
    <submittedName>
        <fullName evidence="1">Uncharacterized protein</fullName>
    </submittedName>
</protein>
<dbReference type="HOGENOM" id="CLU_1971922_0_0_1"/>
<organism evidence="1 2">
    <name type="scientific">Stachybotrys chartarum (strain CBS 109288 / IBT 7711)</name>
    <name type="common">Toxic black mold</name>
    <name type="synonym">Stilbospora chartarum</name>
    <dbReference type="NCBI Taxonomy" id="1280523"/>
    <lineage>
        <taxon>Eukaryota</taxon>
        <taxon>Fungi</taxon>
        <taxon>Dikarya</taxon>
        <taxon>Ascomycota</taxon>
        <taxon>Pezizomycotina</taxon>
        <taxon>Sordariomycetes</taxon>
        <taxon>Hypocreomycetidae</taxon>
        <taxon>Hypocreales</taxon>
        <taxon>Stachybotryaceae</taxon>
        <taxon>Stachybotrys</taxon>
    </lineage>
</organism>
<accession>A0A084BAG8</accession>
<dbReference type="AlphaFoldDB" id="A0A084BAG8"/>
<name>A0A084BAG8_STACB</name>
<keyword evidence="2" id="KW-1185">Reference proteome</keyword>
<sequence>MSVLISPMLPSRARELVRQIWPQLPRKSWQETHYMSLAQHFESQYNELCESSATSIEELFELLYLLKRNVMAPRRMAVENLREELQAQQLPLVRAENLMELLARSWLTMNITINPHPLSFPYQMPMD</sequence>
<dbReference type="Proteomes" id="UP000028045">
    <property type="component" value="Unassembled WGS sequence"/>
</dbReference>
<evidence type="ECO:0000313" key="2">
    <source>
        <dbReference type="Proteomes" id="UP000028045"/>
    </source>
</evidence>
<proteinExistence type="predicted"/>
<reference evidence="1 2" key="1">
    <citation type="journal article" date="2014" name="BMC Genomics">
        <title>Comparative genome sequencing reveals chemotype-specific gene clusters in the toxigenic black mold Stachybotrys.</title>
        <authorList>
            <person name="Semeiks J."/>
            <person name="Borek D."/>
            <person name="Otwinowski Z."/>
            <person name="Grishin N.V."/>
        </authorList>
    </citation>
    <scope>NUCLEOTIDE SEQUENCE [LARGE SCALE GENOMIC DNA]</scope>
    <source>
        <strain evidence="2">CBS 109288 / IBT 7711</strain>
    </source>
</reference>
<gene>
    <name evidence="1" type="ORF">S7711_11126</name>
</gene>
<dbReference type="EMBL" id="KL647507">
    <property type="protein sequence ID" value="KEY74547.1"/>
    <property type="molecule type" value="Genomic_DNA"/>
</dbReference>
<evidence type="ECO:0000313" key="1">
    <source>
        <dbReference type="EMBL" id="KEY74547.1"/>
    </source>
</evidence>